<name>A0A0C1U5U1_9CLOT</name>
<evidence type="ECO:0000313" key="2">
    <source>
        <dbReference type="EMBL" id="KIE48074.1"/>
    </source>
</evidence>
<dbReference type="Proteomes" id="UP000031366">
    <property type="component" value="Unassembled WGS sequence"/>
</dbReference>
<keyword evidence="3" id="KW-1185">Reference proteome</keyword>
<evidence type="ECO:0000256" key="1">
    <source>
        <dbReference type="SAM" id="Phobius"/>
    </source>
</evidence>
<protein>
    <submittedName>
        <fullName evidence="2">Putative membrane spanning protein</fullName>
    </submittedName>
</protein>
<sequence>MSKDRYKKRNKNSKKEGRRKENRWIFVIIISTMIISGSVSLLSEATLSQVNVPIAIGILLFIVLLGVIFDIVGTAVTAGNEVPFHSMASQKIGGANIAVKLMRNASKVSNFCNDVVGDICGIISGSVGVVIVEKIKHLYPTLNYVFIAAIVSSIIASMTVGGKAMGKKFAIAKSNDIIFTVAKILHFVKRG</sequence>
<comment type="caution">
    <text evidence="2">The sequence shown here is derived from an EMBL/GenBank/DDBJ whole genome shotgun (WGS) entry which is preliminary data.</text>
</comment>
<reference evidence="2 3" key="1">
    <citation type="journal article" date="2015" name="Infect. Genet. Evol.">
        <title>Genomic sequences of six botulinum neurotoxin-producing strains representing three clostridial species illustrate the mobility and diversity of botulinum neurotoxin genes.</title>
        <authorList>
            <person name="Smith T.J."/>
            <person name="Hill K.K."/>
            <person name="Xie G."/>
            <person name="Foley B.T."/>
            <person name="Williamson C.H."/>
            <person name="Foster J.T."/>
            <person name="Johnson S.L."/>
            <person name="Chertkov O."/>
            <person name="Teshima H."/>
            <person name="Gibbons H.S."/>
            <person name="Johnsky L.A."/>
            <person name="Karavis M.A."/>
            <person name="Smith L.A."/>
        </authorList>
    </citation>
    <scope>NUCLEOTIDE SEQUENCE [LARGE SCALE GENOMIC DNA]</scope>
    <source>
        <strain evidence="2 3">CDC 2741</strain>
    </source>
</reference>
<keyword evidence="1" id="KW-0472">Membrane</keyword>
<dbReference type="RefSeq" id="WP_039630216.1">
    <property type="nucleotide sequence ID" value="NZ_AYSO01000012.1"/>
</dbReference>
<dbReference type="STRING" id="29341.RSJ17_12315"/>
<dbReference type="EMBL" id="AYSO01000012">
    <property type="protein sequence ID" value="KIE48074.1"/>
    <property type="molecule type" value="Genomic_DNA"/>
</dbReference>
<gene>
    <name evidence="2" type="ORF">U732_3764</name>
</gene>
<feature type="transmembrane region" description="Helical" evidence="1">
    <location>
        <begin position="54"/>
        <end position="78"/>
    </location>
</feature>
<organism evidence="2 3">
    <name type="scientific">Clostridium argentinense CDC 2741</name>
    <dbReference type="NCBI Taxonomy" id="1418104"/>
    <lineage>
        <taxon>Bacteria</taxon>
        <taxon>Bacillati</taxon>
        <taxon>Bacillota</taxon>
        <taxon>Clostridia</taxon>
        <taxon>Eubacteriales</taxon>
        <taxon>Clostridiaceae</taxon>
        <taxon>Clostridium</taxon>
    </lineage>
</organism>
<feature type="transmembrane region" description="Helical" evidence="1">
    <location>
        <begin position="21"/>
        <end position="42"/>
    </location>
</feature>
<proteinExistence type="predicted"/>
<keyword evidence="1" id="KW-0812">Transmembrane</keyword>
<feature type="transmembrane region" description="Helical" evidence="1">
    <location>
        <begin position="144"/>
        <end position="165"/>
    </location>
</feature>
<dbReference type="OrthoDB" id="2111373at2"/>
<accession>A0A0C1U5U1</accession>
<keyword evidence="1" id="KW-1133">Transmembrane helix</keyword>
<evidence type="ECO:0000313" key="3">
    <source>
        <dbReference type="Proteomes" id="UP000031366"/>
    </source>
</evidence>
<dbReference type="AlphaFoldDB" id="A0A0C1U5U1"/>
<feature type="transmembrane region" description="Helical" evidence="1">
    <location>
        <begin position="111"/>
        <end position="132"/>
    </location>
</feature>